<keyword evidence="5" id="KW-0479">Metal-binding</keyword>
<dbReference type="InterPro" id="IPR037519">
    <property type="entry name" value="LITAF_fam"/>
</dbReference>
<proteinExistence type="inferred from homology"/>
<comment type="similarity">
    <text evidence="4">Belongs to the CDIP1/LITAF family.</text>
</comment>
<reference evidence="10" key="2">
    <citation type="journal article" date="2022" name="Res Sq">
        <title>Comparative Genomics Reveals Insights into the Divergent Evolution of Astigmatic Mites and Household Pest Adaptations.</title>
        <authorList>
            <person name="Xiong Q."/>
            <person name="Wan A.T.-Y."/>
            <person name="Liu X.-Y."/>
            <person name="Fung C.S.-H."/>
            <person name="Xiao X."/>
            <person name="Malainual N."/>
            <person name="Hou J."/>
            <person name="Wang L."/>
            <person name="Wang M."/>
            <person name="Yang K."/>
            <person name="Cui Y."/>
            <person name="Leung E."/>
            <person name="Nong W."/>
            <person name="Shin S.-K."/>
            <person name="Au S."/>
            <person name="Jeong K.Y."/>
            <person name="Chew F.T."/>
            <person name="Hui J."/>
            <person name="Leung T.F."/>
            <person name="Tungtrongchitr A."/>
            <person name="Zhong N."/>
            <person name="Liu Z."/>
            <person name="Tsui S."/>
        </authorList>
    </citation>
    <scope>NUCLEOTIDE SEQUENCE</scope>
    <source>
        <strain evidence="10">Derf</strain>
        <tissue evidence="10">Whole organism</tissue>
    </source>
</reference>
<keyword evidence="11" id="KW-1185">Reference proteome</keyword>
<dbReference type="PANTHER" id="PTHR23292">
    <property type="entry name" value="LIPOPOLYSACCHARIDE-INDUCED TUMOR NECROSIS FACTOR-ALPHA FACTOR"/>
    <property type="match status" value="1"/>
</dbReference>
<evidence type="ECO:0000313" key="10">
    <source>
        <dbReference type="EMBL" id="KAH9528081.1"/>
    </source>
</evidence>
<protein>
    <recommendedName>
        <fullName evidence="9">LITAF domain-containing protein</fullName>
    </recommendedName>
</protein>
<dbReference type="GO" id="GO:0005765">
    <property type="term" value="C:lysosomal membrane"/>
    <property type="evidence" value="ECO:0007669"/>
    <property type="project" value="UniProtKB-SubCell"/>
</dbReference>
<dbReference type="InterPro" id="IPR006629">
    <property type="entry name" value="LITAF"/>
</dbReference>
<dbReference type="OrthoDB" id="4713066at2759"/>
<evidence type="ECO:0000256" key="3">
    <source>
        <dbReference type="ARBA" id="ARBA00004630"/>
    </source>
</evidence>
<evidence type="ECO:0000256" key="5">
    <source>
        <dbReference type="ARBA" id="ARBA00022723"/>
    </source>
</evidence>
<dbReference type="GO" id="GO:0008270">
    <property type="term" value="F:zinc ion binding"/>
    <property type="evidence" value="ECO:0007669"/>
    <property type="project" value="TreeGrafter"/>
</dbReference>
<feature type="region of interest" description="Disordered" evidence="8">
    <location>
        <begin position="1"/>
        <end position="45"/>
    </location>
</feature>
<feature type="compositionally biased region" description="Pro residues" evidence="8">
    <location>
        <begin position="26"/>
        <end position="45"/>
    </location>
</feature>
<dbReference type="Proteomes" id="UP000790347">
    <property type="component" value="Unassembled WGS sequence"/>
</dbReference>
<evidence type="ECO:0000256" key="1">
    <source>
        <dbReference type="ARBA" id="ARBA00004414"/>
    </source>
</evidence>
<dbReference type="PROSITE" id="PS51837">
    <property type="entry name" value="LITAF"/>
    <property type="match status" value="1"/>
</dbReference>
<name>A0A922ID01_DERFA</name>
<dbReference type="PANTHER" id="PTHR23292:SF6">
    <property type="entry name" value="FI16602P1-RELATED"/>
    <property type="match status" value="1"/>
</dbReference>
<dbReference type="AlphaFoldDB" id="A0A922ID01"/>
<evidence type="ECO:0000256" key="6">
    <source>
        <dbReference type="ARBA" id="ARBA00022833"/>
    </source>
</evidence>
<sequence>MQNSNPNDAAKMTNPQHSQQQQPIYPSVPPPLFNMDPPPAYSPPGPGFIHIQQPGTQTFDANTTPTTAHVITVQPLSLGLSPNPVQMTCPNCNATTLTETSAVPGLLTYLAAGTLFLCGCWAGCCLIPCCIPECLDIDHRCSNCKTNIGRYRRI</sequence>
<comment type="subcellular location">
    <subcellularLocation>
        <location evidence="2">Endosome membrane</location>
        <topology evidence="2">Peripheral membrane protein</topology>
    </subcellularLocation>
    <subcellularLocation>
        <location evidence="1">Late endosome membrane</location>
    </subcellularLocation>
    <subcellularLocation>
        <location evidence="3">Lysosome membrane</location>
        <topology evidence="3">Peripheral membrane protein</topology>
        <orientation evidence="3">Cytoplasmic side</orientation>
    </subcellularLocation>
</comment>
<reference evidence="10" key="1">
    <citation type="submission" date="2013-05" db="EMBL/GenBank/DDBJ databases">
        <authorList>
            <person name="Yim A.K.Y."/>
            <person name="Chan T.F."/>
            <person name="Ji K.M."/>
            <person name="Liu X.Y."/>
            <person name="Zhou J.W."/>
            <person name="Li R.Q."/>
            <person name="Yang K.Y."/>
            <person name="Li J."/>
            <person name="Li M."/>
            <person name="Law P.T.W."/>
            <person name="Wu Y.L."/>
            <person name="Cai Z.L."/>
            <person name="Qin H."/>
            <person name="Bao Y."/>
            <person name="Leung R.K.K."/>
            <person name="Ng P.K.S."/>
            <person name="Zou J."/>
            <person name="Zhong X.J."/>
            <person name="Ran P.X."/>
            <person name="Zhong N.S."/>
            <person name="Liu Z.G."/>
            <person name="Tsui S.K.W."/>
        </authorList>
    </citation>
    <scope>NUCLEOTIDE SEQUENCE</scope>
    <source>
        <strain evidence="10">Derf</strain>
        <tissue evidence="10">Whole organism</tissue>
    </source>
</reference>
<dbReference type="EMBL" id="ASGP02000001">
    <property type="protein sequence ID" value="KAH9528081.1"/>
    <property type="molecule type" value="Genomic_DNA"/>
</dbReference>
<dbReference type="GO" id="GO:0031902">
    <property type="term" value="C:late endosome membrane"/>
    <property type="evidence" value="ECO:0007669"/>
    <property type="project" value="UniProtKB-SubCell"/>
</dbReference>
<keyword evidence="7" id="KW-0472">Membrane</keyword>
<evidence type="ECO:0000256" key="4">
    <source>
        <dbReference type="ARBA" id="ARBA00005975"/>
    </source>
</evidence>
<evidence type="ECO:0000256" key="2">
    <source>
        <dbReference type="ARBA" id="ARBA00004481"/>
    </source>
</evidence>
<organism evidence="10 11">
    <name type="scientific">Dermatophagoides farinae</name>
    <name type="common">American house dust mite</name>
    <dbReference type="NCBI Taxonomy" id="6954"/>
    <lineage>
        <taxon>Eukaryota</taxon>
        <taxon>Metazoa</taxon>
        <taxon>Ecdysozoa</taxon>
        <taxon>Arthropoda</taxon>
        <taxon>Chelicerata</taxon>
        <taxon>Arachnida</taxon>
        <taxon>Acari</taxon>
        <taxon>Acariformes</taxon>
        <taxon>Sarcoptiformes</taxon>
        <taxon>Astigmata</taxon>
        <taxon>Psoroptidia</taxon>
        <taxon>Analgoidea</taxon>
        <taxon>Pyroglyphidae</taxon>
        <taxon>Dermatophagoidinae</taxon>
        <taxon>Dermatophagoides</taxon>
    </lineage>
</organism>
<comment type="caution">
    <text evidence="10">The sequence shown here is derived from an EMBL/GenBank/DDBJ whole genome shotgun (WGS) entry which is preliminary data.</text>
</comment>
<keyword evidence="6" id="KW-0862">Zinc</keyword>
<evidence type="ECO:0000259" key="9">
    <source>
        <dbReference type="PROSITE" id="PS51837"/>
    </source>
</evidence>
<feature type="compositionally biased region" description="Polar residues" evidence="8">
    <location>
        <begin position="1"/>
        <end position="24"/>
    </location>
</feature>
<evidence type="ECO:0000256" key="8">
    <source>
        <dbReference type="SAM" id="MobiDB-lite"/>
    </source>
</evidence>
<feature type="domain" description="LITAF" evidence="9">
    <location>
        <begin position="68"/>
        <end position="153"/>
    </location>
</feature>
<dbReference type="Pfam" id="PF10601">
    <property type="entry name" value="zf-LITAF-like"/>
    <property type="match status" value="1"/>
</dbReference>
<evidence type="ECO:0000256" key="7">
    <source>
        <dbReference type="ARBA" id="ARBA00023136"/>
    </source>
</evidence>
<accession>A0A922ID01</accession>
<gene>
    <name evidence="10" type="ORF">DERF_002053</name>
</gene>
<evidence type="ECO:0000313" key="11">
    <source>
        <dbReference type="Proteomes" id="UP000790347"/>
    </source>
</evidence>
<dbReference type="SMART" id="SM00714">
    <property type="entry name" value="LITAF"/>
    <property type="match status" value="1"/>
</dbReference>